<dbReference type="InterPro" id="IPR036249">
    <property type="entry name" value="Thioredoxin-like_sf"/>
</dbReference>
<dbReference type="OrthoDB" id="9811352at2"/>
<gene>
    <name evidence="2" type="ORF">ISM_10381</name>
</gene>
<dbReference type="SUPFAM" id="SSF52833">
    <property type="entry name" value="Thioredoxin-like"/>
    <property type="match status" value="1"/>
</dbReference>
<dbReference type="GO" id="GO:0016853">
    <property type="term" value="F:isomerase activity"/>
    <property type="evidence" value="ECO:0007669"/>
    <property type="project" value="UniProtKB-KW"/>
</dbReference>
<accession>A3SQW4</accession>
<protein>
    <submittedName>
        <fullName evidence="2">Thiol-disulfide isomerase and thioredoxins</fullName>
    </submittedName>
</protein>
<sequence>MQFGGLHQTAPELRVTHWIDAKGAPLDRPLRLADLGTGYKILYCFQHWCPGCHSRGFPTLRLLQDRLADRSVGFAVIQTVFEGAEVNTADKLRVNQEQYGLKMPFGHDLPPEGERYPTFMEDYRSGGTPWFTVIDPEGRVVHADFRLDAARLLTALEAETLDFDNACHNTTGSARDGLA</sequence>
<keyword evidence="3" id="KW-1185">Reference proteome</keyword>
<keyword evidence="2" id="KW-0413">Isomerase</keyword>
<proteinExistence type="predicted"/>
<name>A3SQW4_ROSNI</name>
<evidence type="ECO:0000259" key="1">
    <source>
        <dbReference type="PROSITE" id="PS51352"/>
    </source>
</evidence>
<dbReference type="RefSeq" id="WP_009814086.1">
    <property type="nucleotide sequence ID" value="NZ_CH724156.1"/>
</dbReference>
<dbReference type="AlphaFoldDB" id="A3SQW4"/>
<reference evidence="2 3" key="1">
    <citation type="submission" date="2005-12" db="EMBL/GenBank/DDBJ databases">
        <authorList>
            <person name="Moran M.A."/>
            <person name="Ferriera S."/>
            <person name="Johnson J."/>
            <person name="Kravitz S."/>
            <person name="Halpern A."/>
            <person name="Remington K."/>
            <person name="Beeson K."/>
            <person name="Tran B."/>
            <person name="Rogers Y.-H."/>
            <person name="Friedman R."/>
            <person name="Venter J.C."/>
        </authorList>
    </citation>
    <scope>NUCLEOTIDE SEQUENCE [LARGE SCALE GENOMIC DNA]</scope>
    <source>
        <strain evidence="3">ATCC BAA-591 / DSM 15170 / ISM</strain>
    </source>
</reference>
<dbReference type="EMBL" id="AALY01000003">
    <property type="protein sequence ID" value="EAP75523.1"/>
    <property type="molecule type" value="Genomic_DNA"/>
</dbReference>
<organism evidence="2 3">
    <name type="scientific">Roseovarius nubinhibens (strain ATCC BAA-591 / DSM 15170 / ISM)</name>
    <dbReference type="NCBI Taxonomy" id="89187"/>
    <lineage>
        <taxon>Bacteria</taxon>
        <taxon>Pseudomonadati</taxon>
        <taxon>Pseudomonadota</taxon>
        <taxon>Alphaproteobacteria</taxon>
        <taxon>Rhodobacterales</taxon>
        <taxon>Roseobacteraceae</taxon>
        <taxon>Roseovarius</taxon>
    </lineage>
</organism>
<evidence type="ECO:0000313" key="3">
    <source>
        <dbReference type="Proteomes" id="UP000005954"/>
    </source>
</evidence>
<dbReference type="InterPro" id="IPR013766">
    <property type="entry name" value="Thioredoxin_domain"/>
</dbReference>
<evidence type="ECO:0000313" key="2">
    <source>
        <dbReference type="EMBL" id="EAP75523.1"/>
    </source>
</evidence>
<comment type="caution">
    <text evidence="2">The sequence shown here is derived from an EMBL/GenBank/DDBJ whole genome shotgun (WGS) entry which is preliminary data.</text>
</comment>
<dbReference type="Gene3D" id="3.40.30.10">
    <property type="entry name" value="Glutaredoxin"/>
    <property type="match status" value="1"/>
</dbReference>
<dbReference type="Proteomes" id="UP000005954">
    <property type="component" value="Unassembled WGS sequence"/>
</dbReference>
<dbReference type="PROSITE" id="PS51352">
    <property type="entry name" value="THIOREDOXIN_2"/>
    <property type="match status" value="1"/>
</dbReference>
<dbReference type="HOGENOM" id="CLU_127635_0_0_5"/>
<feature type="domain" description="Thioredoxin" evidence="1">
    <location>
        <begin position="4"/>
        <end position="161"/>
    </location>
</feature>
<dbReference type="STRING" id="89187.ISM_10381"/>
<dbReference type="eggNOG" id="COG0526">
    <property type="taxonomic scope" value="Bacteria"/>
</dbReference>